<sequence length="498" mass="54746">MKPNAVPSGMLEVNHWLNELRSHLGPLDEDIGFDGEDRLLLTNPGLGSLLLPPLITVEERLAAKAKAKGTAKKKGKGKKAKASKDDDQTYNLPVGVWGYHEKLPEKAKIPVPIQYMRDSVRVLAAAEEEYPEGPASQTNPSSSSSSVSHGVIVVIDEPWEPPPCECSEDVEDLIDRIGVLRRERKYREAATTLMHARAEWCAVASAGQYIASGFASNNEAAGQSVSLEKDVARPMSRDEDFARPLGDFIPLPVGAPPAYTVVPLDTLQLPNDWTMLLSEDIEKMASARRLSPIPVAAEIYFACELASLAIASCSPECCDKDSVYGTALRLVWSIGCVLSFWANLDDPANFPLNGQVWSSLGYVAFRLGHYDIAAHSYLEARDCREAYSLYKSRENKVCPHTATAYHNIGVCFMELGRDREAFAFLSVAMEALSVSIGDFHPRTRICLRNLHALRDRGGALKALTGLETPHVIRYRVEDTVQSGPTTRKAGRRKKKNKA</sequence>
<evidence type="ECO:0000313" key="3">
    <source>
        <dbReference type="Proteomes" id="UP000591131"/>
    </source>
</evidence>
<evidence type="ECO:0000313" key="2">
    <source>
        <dbReference type="EMBL" id="KAF4676383.1"/>
    </source>
</evidence>
<feature type="compositionally biased region" description="Basic residues" evidence="1">
    <location>
        <begin position="66"/>
        <end position="81"/>
    </location>
</feature>
<keyword evidence="3" id="KW-1185">Reference proteome</keyword>
<dbReference type="AlphaFoldDB" id="A0A7J6MXV1"/>
<dbReference type="Gene3D" id="1.25.40.10">
    <property type="entry name" value="Tetratricopeptide repeat domain"/>
    <property type="match status" value="1"/>
</dbReference>
<dbReference type="OrthoDB" id="10577065at2759"/>
<dbReference type="EMBL" id="JAAPAO010000035">
    <property type="protein sequence ID" value="KAF4676383.1"/>
    <property type="molecule type" value="Genomic_DNA"/>
</dbReference>
<name>A0A7J6MXV1_PERCH</name>
<dbReference type="InterPro" id="IPR011990">
    <property type="entry name" value="TPR-like_helical_dom_sf"/>
</dbReference>
<protein>
    <submittedName>
        <fullName evidence="2">Uncharacterized protein</fullName>
    </submittedName>
</protein>
<feature type="region of interest" description="Disordered" evidence="1">
    <location>
        <begin position="128"/>
        <end position="147"/>
    </location>
</feature>
<reference evidence="2 3" key="1">
    <citation type="submission" date="2020-04" db="EMBL/GenBank/DDBJ databases">
        <title>Perkinsus chesapeaki whole genome sequence.</title>
        <authorList>
            <person name="Bogema D.R."/>
        </authorList>
    </citation>
    <scope>NUCLEOTIDE SEQUENCE [LARGE SCALE GENOMIC DNA]</scope>
    <source>
        <strain evidence="2">ATCC PRA-425</strain>
    </source>
</reference>
<evidence type="ECO:0000256" key="1">
    <source>
        <dbReference type="SAM" id="MobiDB-lite"/>
    </source>
</evidence>
<organism evidence="2 3">
    <name type="scientific">Perkinsus chesapeaki</name>
    <name type="common">Clam parasite</name>
    <name type="synonym">Perkinsus andrewsi</name>
    <dbReference type="NCBI Taxonomy" id="330153"/>
    <lineage>
        <taxon>Eukaryota</taxon>
        <taxon>Sar</taxon>
        <taxon>Alveolata</taxon>
        <taxon>Perkinsozoa</taxon>
        <taxon>Perkinsea</taxon>
        <taxon>Perkinsida</taxon>
        <taxon>Perkinsidae</taxon>
        <taxon>Perkinsus</taxon>
    </lineage>
</organism>
<gene>
    <name evidence="2" type="ORF">FOL47_006297</name>
</gene>
<feature type="compositionally biased region" description="Basic residues" evidence="1">
    <location>
        <begin position="488"/>
        <end position="498"/>
    </location>
</feature>
<feature type="region of interest" description="Disordered" evidence="1">
    <location>
        <begin position="478"/>
        <end position="498"/>
    </location>
</feature>
<feature type="region of interest" description="Disordered" evidence="1">
    <location>
        <begin position="66"/>
        <end position="87"/>
    </location>
</feature>
<dbReference type="SUPFAM" id="SSF48452">
    <property type="entry name" value="TPR-like"/>
    <property type="match status" value="1"/>
</dbReference>
<dbReference type="Proteomes" id="UP000591131">
    <property type="component" value="Unassembled WGS sequence"/>
</dbReference>
<comment type="caution">
    <text evidence="2">The sequence shown here is derived from an EMBL/GenBank/DDBJ whole genome shotgun (WGS) entry which is preliminary data.</text>
</comment>
<accession>A0A7J6MXV1</accession>
<proteinExistence type="predicted"/>